<comment type="caution">
    <text evidence="1">The sequence shown here is derived from an EMBL/GenBank/DDBJ whole genome shotgun (WGS) entry which is preliminary data.</text>
</comment>
<dbReference type="RefSeq" id="WP_182529260.1">
    <property type="nucleotide sequence ID" value="NZ_JACGXL010000001.1"/>
</dbReference>
<protein>
    <recommendedName>
        <fullName evidence="3">P22 coat protein Gp5</fullName>
    </recommendedName>
</protein>
<sequence length="382" mass="39186">MANTLTGIIPTLYEAMNVVSREMVGFIPAVRSDSNAERAAVNQAVRVPLGVAGALEDITPGVNPADSGDTTVGYVDVTITKSKAAPVRWNGEEERGVGATGTYNRVLADQFADAMRKLVNAVEVDLAACAKVGASRAYGTAGTAPFGTAGDLSDFAGVLKILEDNGAPKSDLQLALGSAAMMNLRGKQSVLFKVNEAGSNDMLRNGMTDRVQGFALRNSAGITLHTKGTGASYVTSGSTAAGVTDIALVTGTGTVLAGDVVTFAADSANKYVVGTGVAAPGTISLNKPGALVTIPTGNALTIGNSYTPNVGFARSAIILAARAPAVPTGGDSADDATTITDPITGLTFEVRVYRQYRQVKYEVCLAWGCKAIKPEHIALLIG</sequence>
<evidence type="ECO:0000313" key="2">
    <source>
        <dbReference type="Proteomes" id="UP000550401"/>
    </source>
</evidence>
<reference evidence="1 2" key="1">
    <citation type="submission" date="2020-07" db="EMBL/GenBank/DDBJ databases">
        <title>Genomic Encyclopedia of Type Strains, Phase IV (KMG-V): Genome sequencing to study the core and pangenomes of soil and plant-associated prokaryotes.</title>
        <authorList>
            <person name="Whitman W."/>
        </authorList>
    </citation>
    <scope>NUCLEOTIDE SEQUENCE [LARGE SCALE GENOMIC DNA]</scope>
    <source>
        <strain evidence="1 2">RH2WT43</strain>
    </source>
</reference>
<proteinExistence type="predicted"/>
<name>A0A839EQX6_9GAMM</name>
<gene>
    <name evidence="1" type="ORF">FHW12_000346</name>
</gene>
<dbReference type="Proteomes" id="UP000550401">
    <property type="component" value="Unassembled WGS sequence"/>
</dbReference>
<accession>A0A839EQX6</accession>
<dbReference type="AlphaFoldDB" id="A0A839EQX6"/>
<evidence type="ECO:0000313" key="1">
    <source>
        <dbReference type="EMBL" id="MBA8886155.1"/>
    </source>
</evidence>
<organism evidence="1 2">
    <name type="scientific">Dokdonella fugitiva</name>
    <dbReference type="NCBI Taxonomy" id="328517"/>
    <lineage>
        <taxon>Bacteria</taxon>
        <taxon>Pseudomonadati</taxon>
        <taxon>Pseudomonadota</taxon>
        <taxon>Gammaproteobacteria</taxon>
        <taxon>Lysobacterales</taxon>
        <taxon>Rhodanobacteraceae</taxon>
        <taxon>Dokdonella</taxon>
    </lineage>
</organism>
<evidence type="ECO:0008006" key="3">
    <source>
        <dbReference type="Google" id="ProtNLM"/>
    </source>
</evidence>
<keyword evidence="2" id="KW-1185">Reference proteome</keyword>
<dbReference type="EMBL" id="JACGXL010000001">
    <property type="protein sequence ID" value="MBA8886155.1"/>
    <property type="molecule type" value="Genomic_DNA"/>
</dbReference>